<reference evidence="1" key="1">
    <citation type="submission" date="2020-01" db="EMBL/GenBank/DDBJ databases">
        <authorList>
            <person name="Chen W.-M."/>
        </authorList>
    </citation>
    <scope>NUCLEOTIDE SEQUENCE</scope>
    <source>
        <strain evidence="1">CYK-10</strain>
    </source>
</reference>
<gene>
    <name evidence="1" type="ORF">GV832_03920</name>
</gene>
<sequence length="499" mass="53282">MQRLMADLAGQMRLVIEAQGAQGGKIGRFGVLLGEVVAIMSDWERRLNDPSRRLLLDGITGDLAGLSRIRLFFHFLATITAIQITREKSVELMSFVDDLKSMPEKIEVELARAQTGVENFRKAQELMARDASSGAQVLARAEEKLGTVAITLVEAEQAAERASADAARLAHRAMETAEAAIVRLVSAFQFSDSAAQRLEHVEAILAAGSPGSAHSALAAAQLQALADDLAAIVRELGDSLGAIGQLGRSVLEGLAPSQEEMRKMLISQSHIQGLFSAATETARPAMERISGQCDRLAGEISEVLLRLEALDDIGQAISLAAVNARVKAAHAALAKQELGYIAMAVNESAGQAVSTIAVAVKGMGQLRSQLDALDYPGMAAKLTELTEVVEAIQSTLAKAEDRETRMSEVEGKISATLDQLDAVTAASQQRLSSLPRLAQTMASAAQEIRQGAAGRPDPRLLSTLLPLYTMAREREVHALFTGEEVQVEAMAEDLDSILF</sequence>
<protein>
    <recommendedName>
        <fullName evidence="3">Methyl-accepting transducer domain-containing protein</fullName>
    </recommendedName>
</protein>
<comment type="caution">
    <text evidence="1">The sequence shown here is derived from an EMBL/GenBank/DDBJ whole genome shotgun (WGS) entry which is preliminary data.</text>
</comment>
<dbReference type="AlphaFoldDB" id="A0AAE4Y7P9"/>
<proteinExistence type="predicted"/>
<name>A0AAE4Y7P9_9RHOB</name>
<evidence type="ECO:0000313" key="2">
    <source>
        <dbReference type="Proteomes" id="UP001193501"/>
    </source>
</evidence>
<dbReference type="Gene3D" id="1.10.287.950">
    <property type="entry name" value="Methyl-accepting chemotaxis protein"/>
    <property type="match status" value="1"/>
</dbReference>
<dbReference type="SUPFAM" id="SSF58104">
    <property type="entry name" value="Methyl-accepting chemotaxis protein (MCP) signaling domain"/>
    <property type="match status" value="1"/>
</dbReference>
<evidence type="ECO:0008006" key="3">
    <source>
        <dbReference type="Google" id="ProtNLM"/>
    </source>
</evidence>
<keyword evidence="2" id="KW-1185">Reference proteome</keyword>
<dbReference type="Proteomes" id="UP001193501">
    <property type="component" value="Unassembled WGS sequence"/>
</dbReference>
<organism evidence="1 2">
    <name type="scientific">Stagnihabitans tardus</name>
    <dbReference type="NCBI Taxonomy" id="2699202"/>
    <lineage>
        <taxon>Bacteria</taxon>
        <taxon>Pseudomonadati</taxon>
        <taxon>Pseudomonadota</taxon>
        <taxon>Alphaproteobacteria</taxon>
        <taxon>Rhodobacterales</taxon>
        <taxon>Paracoccaceae</taxon>
        <taxon>Stagnihabitans</taxon>
    </lineage>
</organism>
<accession>A0AAE4Y7P9</accession>
<evidence type="ECO:0000313" key="1">
    <source>
        <dbReference type="EMBL" id="NBZ86717.1"/>
    </source>
</evidence>
<dbReference type="RefSeq" id="WP_168773534.1">
    <property type="nucleotide sequence ID" value="NZ_JAABNR010000003.1"/>
</dbReference>
<dbReference type="EMBL" id="JAABNR010000003">
    <property type="protein sequence ID" value="NBZ86717.1"/>
    <property type="molecule type" value="Genomic_DNA"/>
</dbReference>